<keyword evidence="8" id="KW-0547">Nucleotide-binding</keyword>
<sequence>MTAMPDKKDEYDENAATWREIDPESVKTEILAKYPPKVARKRSKHFVVNKKKDEKSYEEIQANVRTIPGIISQRGCCYAGCKGVVMGPTRDIINLTHGPVGCGFYSWLTRRNQTDPSTTPDGDNFMTYCFTTDMQEREIVFGGEKKLRQAIQEAYDTFKPKMISVFSTCPVGLIGDDVHAVTREMQKKLGITIFGFSCEGYKGVSQSAGHHVANNGLFQHVIGKDDTVQEGEYKVNLLGEYNIGGDEFIIDELFEKCGIKIISTFSGNSSVDHFQNSHTADLNLIMCHRSINYVADMMEEKYGIPWMKINFLGANATSASLRKIAQYYGDQKLIDRVEEVIAEEMVAVEKAQADVRSRLEGKLAMMFVGGSRAHHYQELFNEMGMQTIAAGYEFAHRDDYEGRNVLPTIKVDADSRNIEELEVKKDPERYNPRIPEDELAAGVRNGIELKAYDGMMADMEENVTYAIDDISQYETEKMIEIYKPDIFCAGIKEKYMVQKHGMPMKQLHSYDSGGPYAAYKGAINFYCEIDRMINSKVWKHIRAPWEENPQLAAMYANE</sequence>
<dbReference type="GO" id="GO:0051536">
    <property type="term" value="F:iron-sulfur cluster binding"/>
    <property type="evidence" value="ECO:0007669"/>
    <property type="project" value="UniProtKB-KW"/>
</dbReference>
<protein>
    <recommendedName>
        <fullName evidence="16">Nitrogenase protein alpha chain</fullName>
        <ecNumber evidence="16">1.18.6.1</ecNumber>
    </recommendedName>
</protein>
<dbReference type="KEGG" id="dwd:DSCW_30920"/>
<comment type="catalytic activity">
    <reaction evidence="14 16">
        <text>N2 + 8 reduced [2Fe-2S]-[ferredoxin] + 16 ATP + 16 H2O = H2 + 8 oxidized [2Fe-2S]-[ferredoxin] + 2 NH4(+) + 16 ADP + 16 phosphate + 6 H(+)</text>
        <dbReference type="Rhea" id="RHEA:21448"/>
        <dbReference type="Rhea" id="RHEA-COMP:10000"/>
        <dbReference type="Rhea" id="RHEA-COMP:10001"/>
        <dbReference type="ChEBI" id="CHEBI:15377"/>
        <dbReference type="ChEBI" id="CHEBI:15378"/>
        <dbReference type="ChEBI" id="CHEBI:17997"/>
        <dbReference type="ChEBI" id="CHEBI:18276"/>
        <dbReference type="ChEBI" id="CHEBI:28938"/>
        <dbReference type="ChEBI" id="CHEBI:30616"/>
        <dbReference type="ChEBI" id="CHEBI:33737"/>
        <dbReference type="ChEBI" id="CHEBI:33738"/>
        <dbReference type="ChEBI" id="CHEBI:43474"/>
        <dbReference type="ChEBI" id="CHEBI:456216"/>
        <dbReference type="EC" id="1.18.6.1"/>
    </reaction>
</comment>
<evidence type="ECO:0000256" key="13">
    <source>
        <dbReference type="ARBA" id="ARBA00023231"/>
    </source>
</evidence>
<evidence type="ECO:0000256" key="12">
    <source>
        <dbReference type="ARBA" id="ARBA00023014"/>
    </source>
</evidence>
<keyword evidence="11 16" id="KW-0408">Iron</keyword>
<dbReference type="GO" id="GO:0016163">
    <property type="term" value="F:nitrogenase activity"/>
    <property type="evidence" value="ECO:0007669"/>
    <property type="project" value="UniProtKB-UniRule"/>
</dbReference>
<keyword evidence="7 16" id="KW-0479">Metal-binding</keyword>
<dbReference type="PANTHER" id="PTHR43457:SF1">
    <property type="entry name" value="NITROGENASE MOLYBDENUM-IRON PROTEIN ALPHA CHAIN"/>
    <property type="match status" value="1"/>
</dbReference>
<gene>
    <name evidence="18" type="primary">nifD</name>
    <name evidence="18" type="ORF">DSCW_30920</name>
</gene>
<evidence type="ECO:0000313" key="18">
    <source>
        <dbReference type="EMBL" id="BBO75675.1"/>
    </source>
</evidence>
<dbReference type="Gene3D" id="3.40.50.12380">
    <property type="entry name" value="Nitrogenase MoFe cofactor biosynthesis protein NifE, C-terminal"/>
    <property type="match status" value="1"/>
</dbReference>
<dbReference type="InterPro" id="IPR000318">
    <property type="entry name" value="Nase_comp1_CS"/>
</dbReference>
<dbReference type="AlphaFoldDB" id="A0A5K7Z4M9"/>
<evidence type="ECO:0000256" key="15">
    <source>
        <dbReference type="RuleBase" id="RU004021"/>
    </source>
</evidence>
<evidence type="ECO:0000256" key="5">
    <source>
        <dbReference type="ARBA" id="ARBA00011462"/>
    </source>
</evidence>
<dbReference type="PROSITE" id="PS00090">
    <property type="entry name" value="NITROGENASE_1_2"/>
    <property type="match status" value="1"/>
</dbReference>
<comment type="cofactor">
    <cofactor evidence="1">
        <name>[8Fe-7S] cluster</name>
        <dbReference type="ChEBI" id="CHEBI:21143"/>
    </cofactor>
</comment>
<comment type="subunit">
    <text evidence="5">Tetramer of two alpha and two beta chains. Forms complex with the iron protein (nitrogenase component 2).</text>
</comment>
<reference evidence="18 19" key="1">
    <citation type="submission" date="2019-11" db="EMBL/GenBank/DDBJ databases">
        <title>Comparative genomics of hydrocarbon-degrading Desulfosarcina strains.</title>
        <authorList>
            <person name="Watanabe M."/>
            <person name="Kojima H."/>
            <person name="Fukui M."/>
        </authorList>
    </citation>
    <scope>NUCLEOTIDE SEQUENCE [LARGE SCALE GENOMIC DNA]</scope>
    <source>
        <strain evidence="18 19">PP31</strain>
    </source>
</reference>
<organism evidence="18 19">
    <name type="scientific">Desulfosarcina widdelii</name>
    <dbReference type="NCBI Taxonomy" id="947919"/>
    <lineage>
        <taxon>Bacteria</taxon>
        <taxon>Pseudomonadati</taxon>
        <taxon>Thermodesulfobacteriota</taxon>
        <taxon>Desulfobacteria</taxon>
        <taxon>Desulfobacterales</taxon>
        <taxon>Desulfosarcinaceae</taxon>
        <taxon>Desulfosarcina</taxon>
    </lineage>
</organism>
<dbReference type="GO" id="GO:0046872">
    <property type="term" value="F:metal ion binding"/>
    <property type="evidence" value="ECO:0007669"/>
    <property type="project" value="UniProtKB-KW"/>
</dbReference>
<evidence type="ECO:0000256" key="14">
    <source>
        <dbReference type="ARBA" id="ARBA00047967"/>
    </source>
</evidence>
<evidence type="ECO:0000259" key="17">
    <source>
        <dbReference type="Pfam" id="PF00148"/>
    </source>
</evidence>
<evidence type="ECO:0000256" key="8">
    <source>
        <dbReference type="ARBA" id="ARBA00022741"/>
    </source>
</evidence>
<keyword evidence="9" id="KW-0067">ATP-binding</keyword>
<evidence type="ECO:0000256" key="16">
    <source>
        <dbReference type="RuleBase" id="RU004022"/>
    </source>
</evidence>
<keyword evidence="10 16" id="KW-0560">Oxidoreductase</keyword>
<dbReference type="Proteomes" id="UP000427769">
    <property type="component" value="Chromosome"/>
</dbReference>
<dbReference type="InterPro" id="IPR010143">
    <property type="entry name" value="Nase_comp1_asu"/>
</dbReference>
<evidence type="ECO:0000256" key="1">
    <source>
        <dbReference type="ARBA" id="ARBA00001919"/>
    </source>
</evidence>
<dbReference type="InterPro" id="IPR000510">
    <property type="entry name" value="Nase/OxRdtase_comp1"/>
</dbReference>
<evidence type="ECO:0000256" key="2">
    <source>
        <dbReference type="ARBA" id="ARBA00001969"/>
    </source>
</evidence>
<dbReference type="InterPro" id="IPR005972">
    <property type="entry name" value="Nase_Mo-Fe_asu"/>
</dbReference>
<evidence type="ECO:0000256" key="4">
    <source>
        <dbReference type="ARBA" id="ARBA00011002"/>
    </source>
</evidence>
<dbReference type="GO" id="GO:0016612">
    <property type="term" value="C:molybdenum-iron nitrogenase complex"/>
    <property type="evidence" value="ECO:0007669"/>
    <property type="project" value="UniProtKB-UniRule"/>
</dbReference>
<comment type="function">
    <text evidence="3">This molybdenum-iron protein is part of the nitrogenase complex that catalyzes the key enzymatic reactions in nitrogen fixation.</text>
</comment>
<comment type="cofactor">
    <cofactor evidence="2">
        <name>[7Fe-Mo-9S-C-homocitryl] cluster</name>
        <dbReference type="ChEBI" id="CHEBI:30409"/>
    </cofactor>
</comment>
<comment type="similarity">
    <text evidence="4 15">Belongs to the NifD/NifK/NifE/NifN family.</text>
</comment>
<evidence type="ECO:0000256" key="3">
    <source>
        <dbReference type="ARBA" id="ARBA00002621"/>
    </source>
</evidence>
<dbReference type="GO" id="GO:0005524">
    <property type="term" value="F:ATP binding"/>
    <property type="evidence" value="ECO:0007669"/>
    <property type="project" value="UniProtKB-KW"/>
</dbReference>
<dbReference type="EMBL" id="AP021875">
    <property type="protein sequence ID" value="BBO75675.1"/>
    <property type="molecule type" value="Genomic_DNA"/>
</dbReference>
<evidence type="ECO:0000256" key="10">
    <source>
        <dbReference type="ARBA" id="ARBA00023002"/>
    </source>
</evidence>
<dbReference type="EC" id="1.18.6.1" evidence="16"/>
<evidence type="ECO:0000256" key="11">
    <source>
        <dbReference type="ARBA" id="ARBA00023004"/>
    </source>
</evidence>
<evidence type="ECO:0000256" key="6">
    <source>
        <dbReference type="ARBA" id="ARBA00022505"/>
    </source>
</evidence>
<keyword evidence="19" id="KW-1185">Reference proteome</keyword>
<dbReference type="SUPFAM" id="SSF53807">
    <property type="entry name" value="Helical backbone' metal receptor"/>
    <property type="match status" value="1"/>
</dbReference>
<dbReference type="NCBIfam" id="TIGR01862">
    <property type="entry name" value="N2-ase-Ialpha"/>
    <property type="match status" value="1"/>
</dbReference>
<evidence type="ECO:0000256" key="9">
    <source>
        <dbReference type="ARBA" id="ARBA00022840"/>
    </source>
</evidence>
<keyword evidence="12" id="KW-0411">Iron-sulfur</keyword>
<feature type="domain" description="Nitrogenase/oxidoreductase component 1" evidence="17">
    <location>
        <begin position="76"/>
        <end position="533"/>
    </location>
</feature>
<keyword evidence="6" id="KW-0500">Molybdenum</keyword>
<accession>A0A5K7Z4M9</accession>
<dbReference type="Gene3D" id="3.40.50.1980">
    <property type="entry name" value="Nitrogenase molybdenum iron protein domain"/>
    <property type="match status" value="2"/>
</dbReference>
<dbReference type="PANTHER" id="PTHR43457">
    <property type="entry name" value="NITROGENASE MOLYBDENUM-IRON PROTEIN ALPHA CHAIN"/>
    <property type="match status" value="1"/>
</dbReference>
<evidence type="ECO:0000256" key="7">
    <source>
        <dbReference type="ARBA" id="ARBA00022723"/>
    </source>
</evidence>
<keyword evidence="13 15" id="KW-0535">Nitrogen fixation</keyword>
<dbReference type="Pfam" id="PF00148">
    <property type="entry name" value="Oxidored_nitro"/>
    <property type="match status" value="1"/>
</dbReference>
<proteinExistence type="inferred from homology"/>
<name>A0A5K7Z4M9_9BACT</name>
<evidence type="ECO:0000313" key="19">
    <source>
        <dbReference type="Proteomes" id="UP000427769"/>
    </source>
</evidence>
<dbReference type="RefSeq" id="WP_331457718.1">
    <property type="nucleotide sequence ID" value="NZ_AP021875.1"/>
</dbReference>
<dbReference type="NCBIfam" id="TIGR01282">
    <property type="entry name" value="nifD"/>
    <property type="match status" value="1"/>
</dbReference>
<dbReference type="PROSITE" id="PS00699">
    <property type="entry name" value="NITROGENASE_1_1"/>
    <property type="match status" value="1"/>
</dbReference>